<evidence type="ECO:0000259" key="4">
    <source>
        <dbReference type="PROSITE" id="PS50011"/>
    </source>
</evidence>
<feature type="compositionally biased region" description="Basic and acidic residues" evidence="2">
    <location>
        <begin position="570"/>
        <end position="580"/>
    </location>
</feature>
<dbReference type="InterPro" id="IPR004147">
    <property type="entry name" value="ABC1_dom"/>
</dbReference>
<comment type="similarity">
    <text evidence="1">Belongs to the protein kinase superfamily. ADCK protein kinase family.</text>
</comment>
<dbReference type="Pfam" id="PF03109">
    <property type="entry name" value="ABC1"/>
    <property type="match status" value="1"/>
</dbReference>
<organism evidence="5">
    <name type="scientific">Candidatus Moduliflexus flocculans</name>
    <dbReference type="NCBI Taxonomy" id="1499966"/>
    <lineage>
        <taxon>Bacteria</taxon>
        <taxon>Candidatus Moduliflexota</taxon>
        <taxon>Candidatus Moduliflexia</taxon>
        <taxon>Candidatus Moduliflexales</taxon>
        <taxon>Candidatus Moduliflexaceae</taxon>
    </lineage>
</organism>
<dbReference type="PANTHER" id="PTHR10566">
    <property type="entry name" value="CHAPERONE-ACTIVITY OF BC1 COMPLEX CABC1 -RELATED"/>
    <property type="match status" value="1"/>
</dbReference>
<feature type="transmembrane region" description="Helical" evidence="3">
    <location>
        <begin position="512"/>
        <end position="531"/>
    </location>
</feature>
<evidence type="ECO:0000313" key="5">
    <source>
        <dbReference type="EMBL" id="GAK53222.1"/>
    </source>
</evidence>
<evidence type="ECO:0000256" key="1">
    <source>
        <dbReference type="ARBA" id="ARBA00009670"/>
    </source>
</evidence>
<protein>
    <submittedName>
        <fullName evidence="5">ABC-1 domain protein</fullName>
    </submittedName>
</protein>
<reference evidence="5" key="1">
    <citation type="journal article" date="2015" name="PeerJ">
        <title>First genomic representation of candidate bacterial phylum KSB3 points to enhanced environmental sensing as a trigger of wastewater bulking.</title>
        <authorList>
            <person name="Sekiguchi Y."/>
            <person name="Ohashi A."/>
            <person name="Parks D.H."/>
            <person name="Yamauchi T."/>
            <person name="Tyson G.W."/>
            <person name="Hugenholtz P."/>
        </authorList>
    </citation>
    <scope>NUCLEOTIDE SEQUENCE [LARGE SCALE GENOMIC DNA]</scope>
</reference>
<keyword evidence="6" id="KW-1185">Reference proteome</keyword>
<dbReference type="InterPro" id="IPR000719">
    <property type="entry name" value="Prot_kinase_dom"/>
</dbReference>
<dbReference type="PANTHER" id="PTHR10566:SF113">
    <property type="entry name" value="PROTEIN ACTIVITY OF BC1 COMPLEX KINASE 7, CHLOROPLASTIC"/>
    <property type="match status" value="1"/>
</dbReference>
<dbReference type="Proteomes" id="UP000030700">
    <property type="component" value="Unassembled WGS sequence"/>
</dbReference>
<dbReference type="GO" id="GO:0004672">
    <property type="term" value="F:protein kinase activity"/>
    <property type="evidence" value="ECO:0007669"/>
    <property type="project" value="InterPro"/>
</dbReference>
<dbReference type="SUPFAM" id="SSF56112">
    <property type="entry name" value="Protein kinase-like (PK-like)"/>
    <property type="match status" value="1"/>
</dbReference>
<gene>
    <name evidence="5" type="ORF">U14_04487</name>
</gene>
<feature type="region of interest" description="Disordered" evidence="2">
    <location>
        <begin position="570"/>
        <end position="589"/>
    </location>
</feature>
<keyword evidence="3" id="KW-0812">Transmembrane</keyword>
<feature type="transmembrane region" description="Helical" evidence="3">
    <location>
        <begin position="488"/>
        <end position="506"/>
    </location>
</feature>
<dbReference type="CDD" id="cd05121">
    <property type="entry name" value="ABC1_ADCK3-like"/>
    <property type="match status" value="1"/>
</dbReference>
<dbReference type="STRING" id="1499966.U14_04487"/>
<dbReference type="Gene3D" id="1.10.510.10">
    <property type="entry name" value="Transferase(Phosphotransferase) domain 1"/>
    <property type="match status" value="1"/>
</dbReference>
<sequence length="589" mass="67906">MKTLMRVTVVLWKLVPLILSFARDFHRYIFWGSGRSLTKEQHLQRARNLTNTLEYLGPTFIKLAQVLSARADVLPPTYIKELSTLQDKVNPEPTAVMRHLIQDELQRPLEEVFERFDEEPLAAASLGQVHRARYRGEEVVIKVLRPRVRELVNIDLQVVFAILTTLNFFISYSPFLRSLTTVIMEFRRVINEEMNFVLEARNVKMFQHNLQQEPFARIPKVYDAVSTSRIIVLEYLDGIKINQVAALEAAGIDIEETIRRLARLYIRQVMIDGLLHADPHPGNILVDREGKIIILDFGMVVRIDNFFKQHLIKYAVAIVHHDVDSMVHEMYELHLVEPGTNKAMLRELAELMLEIQEQGKLSKRKVQDMTNALMNAFYEFPFTLPSELVYIGRAASLIEGIGFIHDPWFDAVEVGRPIISEMGREILQEELGSNLLETLQKWTMQSYQTLTAFQDAIIKIDREQLRIRLYPADLQTLSTLTGTMTRRLLGGMMAMLIGLFACAHYLKTGDSFSLLVGVSICGVMFVILLLMPSRIVKPQQQKFLQRQLQMVTTEEGEMYKSFVITQMSAEERQKMEEEHRQKRASKPSS</sequence>
<name>A0A0S6W5E6_9BACT</name>
<accession>A0A0S6W5E6</accession>
<proteinExistence type="inferred from homology"/>
<evidence type="ECO:0000256" key="2">
    <source>
        <dbReference type="SAM" id="MobiDB-lite"/>
    </source>
</evidence>
<dbReference type="InterPro" id="IPR050154">
    <property type="entry name" value="UbiB_kinase"/>
</dbReference>
<dbReference type="AlphaFoldDB" id="A0A0S6W5E6"/>
<keyword evidence="3" id="KW-0472">Membrane</keyword>
<dbReference type="GO" id="GO:0005524">
    <property type="term" value="F:ATP binding"/>
    <property type="evidence" value="ECO:0007669"/>
    <property type="project" value="InterPro"/>
</dbReference>
<keyword evidence="3" id="KW-1133">Transmembrane helix</keyword>
<evidence type="ECO:0000256" key="3">
    <source>
        <dbReference type="SAM" id="Phobius"/>
    </source>
</evidence>
<dbReference type="EMBL" id="DF820459">
    <property type="protein sequence ID" value="GAK53222.1"/>
    <property type="molecule type" value="Genomic_DNA"/>
</dbReference>
<feature type="domain" description="Protein kinase" evidence="4">
    <location>
        <begin position="115"/>
        <end position="450"/>
    </location>
</feature>
<evidence type="ECO:0000313" key="6">
    <source>
        <dbReference type="Proteomes" id="UP000030700"/>
    </source>
</evidence>
<dbReference type="InterPro" id="IPR011009">
    <property type="entry name" value="Kinase-like_dom_sf"/>
</dbReference>
<dbReference type="PROSITE" id="PS50011">
    <property type="entry name" value="PROTEIN_KINASE_DOM"/>
    <property type="match status" value="1"/>
</dbReference>
<dbReference type="HOGENOM" id="CLU_006533_0_3_0"/>